<evidence type="ECO:0000313" key="3">
    <source>
        <dbReference type="Proteomes" id="UP001077788"/>
    </source>
</evidence>
<evidence type="ECO:0000313" key="2">
    <source>
        <dbReference type="EMBL" id="MCY6525013.1"/>
    </source>
</evidence>
<organism evidence="2 3">
    <name type="scientific">Actinobacillus pleuropneumoniae</name>
    <name type="common">Haemophilus pleuropneumoniae</name>
    <dbReference type="NCBI Taxonomy" id="715"/>
    <lineage>
        <taxon>Bacteria</taxon>
        <taxon>Pseudomonadati</taxon>
        <taxon>Pseudomonadota</taxon>
        <taxon>Gammaproteobacteria</taxon>
        <taxon>Pasteurellales</taxon>
        <taxon>Pasteurellaceae</taxon>
        <taxon>Actinobacillus</taxon>
    </lineage>
</organism>
<accession>A0A9Q4DK29</accession>
<reference evidence="2" key="1">
    <citation type="journal article" date="2021" name="Vet Sci">
        <title>O-Serogroups and Pathovirotypes of Escherichia coli Isolated from Post-Weaning Piglets Showing Diarrhoea and/or Oedema in South Korea.</title>
        <authorList>
            <person name="Byun J.W."/>
            <person name="Moon B.Y."/>
            <person name="Do K.H."/>
            <person name="Lee K."/>
            <person name="Lee H.Y."/>
            <person name="Kim W.I."/>
            <person name="So B."/>
            <person name="Lee W.K."/>
        </authorList>
    </citation>
    <scope>NUCLEOTIDE SEQUENCE</scope>
    <source>
        <strain evidence="2">84/14</strain>
    </source>
</reference>
<sequence>MVVLSPFDVHDSPLERYLQGLRQKRRFLSEKSGSGFPKKRRLGPQNGSGSLGPEKLLKIVNCAIIKETEKLKETVVGGPNGI</sequence>
<reference evidence="2" key="2">
    <citation type="submission" date="2022-12" db="EMBL/GenBank/DDBJ databases">
        <authorList>
            <person name="Kardos G."/>
            <person name="Sarkozi R."/>
            <person name="Laczko L."/>
            <person name="Marton S."/>
            <person name="Makrai L."/>
            <person name="Banyai K."/>
            <person name="Fodor L."/>
        </authorList>
    </citation>
    <scope>NUCLEOTIDE SEQUENCE</scope>
    <source>
        <strain evidence="2">84/14</strain>
    </source>
</reference>
<dbReference type="RefSeq" id="WP_267992312.1">
    <property type="nucleotide sequence ID" value="NZ_JAPQFC010001106.1"/>
</dbReference>
<feature type="region of interest" description="Disordered" evidence="1">
    <location>
        <begin position="28"/>
        <end position="53"/>
    </location>
</feature>
<protein>
    <submittedName>
        <fullName evidence="2">Uncharacterized protein</fullName>
    </submittedName>
</protein>
<comment type="caution">
    <text evidence="2">The sequence shown here is derived from an EMBL/GenBank/DDBJ whole genome shotgun (WGS) entry which is preliminary data.</text>
</comment>
<dbReference type="Proteomes" id="UP001077788">
    <property type="component" value="Unassembled WGS sequence"/>
</dbReference>
<evidence type="ECO:0000256" key="1">
    <source>
        <dbReference type="SAM" id="MobiDB-lite"/>
    </source>
</evidence>
<dbReference type="AlphaFoldDB" id="A0A9Q4DK29"/>
<dbReference type="EMBL" id="JAPQFC010001106">
    <property type="protein sequence ID" value="MCY6525013.1"/>
    <property type="molecule type" value="Genomic_DNA"/>
</dbReference>
<name>A0A9Q4DK29_ACTPL</name>
<feature type="non-terminal residue" evidence="2">
    <location>
        <position position="82"/>
    </location>
</feature>
<gene>
    <name evidence="2" type="ORF">OYG11_12490</name>
</gene>
<proteinExistence type="predicted"/>